<evidence type="ECO:0000313" key="1">
    <source>
        <dbReference type="EMBL" id="MBB4913615.1"/>
    </source>
</evidence>
<sequence>MRVGRISRRAADGEHLFPGYRDLVRRPFSVAWPNVPFQKGAWIDWGDAPRRLLRAAAAGRAVPVHG</sequence>
<comment type="caution">
    <text evidence="1">The sequence shown here is derived from an EMBL/GenBank/DDBJ whole genome shotgun (WGS) entry which is preliminary data.</text>
</comment>
<dbReference type="EMBL" id="JACHJP010000001">
    <property type="protein sequence ID" value="MBB4913615.1"/>
    <property type="molecule type" value="Genomic_DNA"/>
</dbReference>
<dbReference type="AlphaFoldDB" id="A0A7W7QHC8"/>
<keyword evidence="2" id="KW-1185">Reference proteome</keyword>
<name>A0A7W7QHC8_9ACTN</name>
<evidence type="ECO:0000313" key="2">
    <source>
        <dbReference type="Proteomes" id="UP000552644"/>
    </source>
</evidence>
<dbReference type="Gene3D" id="3.90.660.10">
    <property type="match status" value="1"/>
</dbReference>
<dbReference type="RefSeq" id="WP_184712369.1">
    <property type="nucleotide sequence ID" value="NZ_JACHJP010000001.1"/>
</dbReference>
<dbReference type="Gene3D" id="3.50.50.60">
    <property type="entry name" value="FAD/NAD(P)-binding domain"/>
    <property type="match status" value="1"/>
</dbReference>
<reference evidence="1 2" key="1">
    <citation type="submission" date="2020-08" db="EMBL/GenBank/DDBJ databases">
        <title>Genomic Encyclopedia of Type Strains, Phase III (KMG-III): the genomes of soil and plant-associated and newly described type strains.</title>
        <authorList>
            <person name="Whitman W."/>
        </authorList>
    </citation>
    <scope>NUCLEOTIDE SEQUENCE [LARGE SCALE GENOMIC DNA]</scope>
    <source>
        <strain evidence="1 2">CECT 8840</strain>
    </source>
</reference>
<proteinExistence type="predicted"/>
<dbReference type="Proteomes" id="UP000552644">
    <property type="component" value="Unassembled WGS sequence"/>
</dbReference>
<accession>A0A7W7QHC8</accession>
<gene>
    <name evidence="1" type="ORF">FHS44_000687</name>
</gene>
<organism evidence="1 2">
    <name type="scientific">Streptosporangium saharense</name>
    <dbReference type="NCBI Taxonomy" id="1706840"/>
    <lineage>
        <taxon>Bacteria</taxon>
        <taxon>Bacillati</taxon>
        <taxon>Actinomycetota</taxon>
        <taxon>Actinomycetes</taxon>
        <taxon>Streptosporangiales</taxon>
        <taxon>Streptosporangiaceae</taxon>
        <taxon>Streptosporangium</taxon>
    </lineage>
</organism>
<protein>
    <submittedName>
        <fullName evidence="1">Uncharacterized protein</fullName>
    </submittedName>
</protein>
<dbReference type="InterPro" id="IPR036188">
    <property type="entry name" value="FAD/NAD-bd_sf"/>
</dbReference>